<dbReference type="GO" id="GO:0061608">
    <property type="term" value="F:nuclear import signal receptor activity"/>
    <property type="evidence" value="ECO:0007669"/>
    <property type="project" value="InterPro"/>
</dbReference>
<dbReference type="SUPFAM" id="SSF56235">
    <property type="entry name" value="N-terminal nucleophile aminohydrolases (Ntn hydrolases)"/>
    <property type="match status" value="1"/>
</dbReference>
<dbReference type="Pfam" id="PF16186">
    <property type="entry name" value="Arm_3"/>
    <property type="match status" value="1"/>
</dbReference>
<reference evidence="8" key="1">
    <citation type="journal article" date="2020" name="Genome Biol.">
        <title>Gamete binning: chromosome-level and haplotype-resolved genome assembly enabled by high-throughput single-cell sequencing of gamete genomes.</title>
        <authorList>
            <person name="Campoy J.A."/>
            <person name="Sun H."/>
            <person name="Goel M."/>
            <person name="Jiao W.-B."/>
            <person name="Folz-Donahue K."/>
            <person name="Wang N."/>
            <person name="Rubio M."/>
            <person name="Liu C."/>
            <person name="Kukat C."/>
            <person name="Ruiz D."/>
            <person name="Huettel B."/>
            <person name="Schneeberger K."/>
        </authorList>
    </citation>
    <scope>NUCLEOTIDE SEQUENCE [LARGE SCALE GENOMIC DNA]</scope>
    <source>
        <strain evidence="8">cv. Rojo Pasion</strain>
    </source>
</reference>
<name>A0A6J5XWZ2_PRUAR</name>
<dbReference type="Proteomes" id="UP000507245">
    <property type="component" value="Unassembled WGS sequence"/>
</dbReference>
<evidence type="ECO:0000256" key="1">
    <source>
        <dbReference type="ARBA" id="ARBA00010394"/>
    </source>
</evidence>
<keyword evidence="8" id="KW-1185">Reference proteome</keyword>
<dbReference type="SMART" id="SM00185">
    <property type="entry name" value="ARM"/>
    <property type="match status" value="4"/>
</dbReference>
<dbReference type="SUPFAM" id="SSF48371">
    <property type="entry name" value="ARM repeat"/>
    <property type="match status" value="1"/>
</dbReference>
<dbReference type="AlphaFoldDB" id="A0A6J5XWZ2"/>
<accession>A0A6J5XWZ2</accession>
<dbReference type="InterPro" id="IPR011989">
    <property type="entry name" value="ARM-like"/>
</dbReference>
<protein>
    <recommendedName>
        <fullName evidence="6">IBB domain-containing protein</fullName>
    </recommendedName>
</protein>
<feature type="domain" description="IBB" evidence="6">
    <location>
        <begin position="1"/>
        <end position="44"/>
    </location>
</feature>
<dbReference type="Gene3D" id="1.25.10.10">
    <property type="entry name" value="Leucine-rich Repeat Variant"/>
    <property type="match status" value="2"/>
</dbReference>
<dbReference type="InterPro" id="IPR029055">
    <property type="entry name" value="Ntn_hydrolases_N"/>
</dbReference>
<keyword evidence="3" id="KW-0677">Repeat</keyword>
<evidence type="ECO:0000256" key="5">
    <source>
        <dbReference type="PROSITE-ProRule" id="PRU00561"/>
    </source>
</evidence>
<comment type="similarity">
    <text evidence="1">Belongs to the importin alpha family.</text>
</comment>
<evidence type="ECO:0000256" key="2">
    <source>
        <dbReference type="ARBA" id="ARBA00022448"/>
    </source>
</evidence>
<dbReference type="InterPro" id="IPR032413">
    <property type="entry name" value="Arm_3"/>
</dbReference>
<evidence type="ECO:0000259" key="6">
    <source>
        <dbReference type="PROSITE" id="PS51214"/>
    </source>
</evidence>
<evidence type="ECO:0000256" key="3">
    <source>
        <dbReference type="ARBA" id="ARBA00022737"/>
    </source>
</evidence>
<dbReference type="Pfam" id="PF00514">
    <property type="entry name" value="Arm"/>
    <property type="match status" value="2"/>
</dbReference>
<evidence type="ECO:0000256" key="4">
    <source>
        <dbReference type="ARBA" id="ARBA00022927"/>
    </source>
</evidence>
<dbReference type="InterPro" id="IPR002652">
    <property type="entry name" value="Importin-a_IBB"/>
</dbReference>
<dbReference type="InterPro" id="IPR016024">
    <property type="entry name" value="ARM-type_fold"/>
</dbReference>
<keyword evidence="4" id="KW-0653">Protein transport</keyword>
<evidence type="ECO:0000313" key="7">
    <source>
        <dbReference type="EMBL" id="CAB4315748.1"/>
    </source>
</evidence>
<gene>
    <name evidence="7" type="ORF">ORAREDHAP_LOCUS40509</name>
</gene>
<dbReference type="EMBL" id="CAEKKB010000006">
    <property type="protein sequence ID" value="CAB4315748.1"/>
    <property type="molecule type" value="Genomic_DNA"/>
</dbReference>
<dbReference type="Gene3D" id="3.60.20.10">
    <property type="entry name" value="Glutamine Phosphoribosylpyrophosphate, subunit 1, domain 1"/>
    <property type="match status" value="1"/>
</dbReference>
<dbReference type="PROSITE" id="PS51214">
    <property type="entry name" value="IBB"/>
    <property type="match status" value="1"/>
</dbReference>
<evidence type="ECO:0000313" key="8">
    <source>
        <dbReference type="Proteomes" id="UP000507245"/>
    </source>
</evidence>
<proteinExistence type="inferred from homology"/>
<dbReference type="GO" id="GO:0006606">
    <property type="term" value="P:protein import into nucleus"/>
    <property type="evidence" value="ECO:0007669"/>
    <property type="project" value="InterPro"/>
</dbReference>
<keyword evidence="2 5" id="KW-0813">Transport</keyword>
<dbReference type="InterPro" id="IPR000225">
    <property type="entry name" value="Armadillo"/>
</dbReference>
<organism evidence="7 8">
    <name type="scientific">Prunus armeniaca</name>
    <name type="common">Apricot</name>
    <name type="synonym">Armeniaca vulgaris</name>
    <dbReference type="NCBI Taxonomy" id="36596"/>
    <lineage>
        <taxon>Eukaryota</taxon>
        <taxon>Viridiplantae</taxon>
        <taxon>Streptophyta</taxon>
        <taxon>Embryophyta</taxon>
        <taxon>Tracheophyta</taxon>
        <taxon>Spermatophyta</taxon>
        <taxon>Magnoliopsida</taxon>
        <taxon>eudicotyledons</taxon>
        <taxon>Gunneridae</taxon>
        <taxon>Pentapetalae</taxon>
        <taxon>rosids</taxon>
        <taxon>fabids</taxon>
        <taxon>Rosales</taxon>
        <taxon>Rosaceae</taxon>
        <taxon>Amygdaloideae</taxon>
        <taxon>Amygdaleae</taxon>
        <taxon>Prunus</taxon>
    </lineage>
</organism>
<dbReference type="Pfam" id="PF01749">
    <property type="entry name" value="IBB"/>
    <property type="match status" value="1"/>
</dbReference>
<dbReference type="OrthoDB" id="29145at2759"/>
<dbReference type="PANTHER" id="PTHR23316">
    <property type="entry name" value="IMPORTIN ALPHA"/>
    <property type="match status" value="1"/>
</dbReference>
<sequence>MSLRPSTTTVVRKKSYKTGVEIRKNKREDNLLKKRREGLAPSQQQLLDGTQTTVVFQKTVVWALGNVAGDSPSCRDLVLGQGALMPLLAQLNEHSKLSMVGNATWTLSNFCRGKPATPFDQVKPDLPILRQLIYLNDEEVLTDACWALSYLSDGPNDKIQAVIEAGVCQRLVDLLIHLASRGCIKPLCDLLICPDPRIMTVCLEGPENILKVGEADKEMGMNDGINLYAQLVDECEGLDKIDNLQTHDNSEIYEKAVKILERDWAEEEEEGWGTTNIAFISNGCGTIYVGVDSRTTCKGFIKNDDSNKYMHMEHCNVFATRAGNTISCKKMLEHVEEHYRHKGKIINGIRDASEFEASTLMSGWKVGWNGVGKDPFVCRVRHSGVRVKTKSNQCTGFVNGSGASHASKYLDGCNLEVQVSNELLQHVIRALLYATLFDESSGGYVRVFEVLKQGGYEIVYNRPVLRALLDHYDALASYLSKSLFFLFDKLDYNYTHDINVKVQEGFQRQFDEEYKKNVVITQGQTYTVRLLHFKNPIDELYERLERKNSQRVVLPEVRYLSSVRIEEIGEAPILCGKITQELVRNLREI</sequence>